<dbReference type="InterPro" id="IPR003593">
    <property type="entry name" value="AAA+_ATPase"/>
</dbReference>
<dbReference type="InterPro" id="IPR003439">
    <property type="entry name" value="ABC_transporter-like_ATP-bd"/>
</dbReference>
<comment type="subcellular location">
    <subcellularLocation>
        <location evidence="1">Cell inner membrane</location>
        <topology evidence="1">Peripheral membrane protein</topology>
    </subcellularLocation>
</comment>
<dbReference type="Gene3D" id="3.40.50.300">
    <property type="entry name" value="P-loop containing nucleotide triphosphate hydrolases"/>
    <property type="match status" value="1"/>
</dbReference>
<dbReference type="NCBIfam" id="TIGR01727">
    <property type="entry name" value="oligo_HPY"/>
    <property type="match status" value="1"/>
</dbReference>
<dbReference type="AlphaFoldDB" id="A0A1S7S6S1"/>
<dbReference type="GO" id="GO:0055085">
    <property type="term" value="P:transmembrane transport"/>
    <property type="evidence" value="ECO:0007669"/>
    <property type="project" value="UniProtKB-ARBA"/>
</dbReference>
<dbReference type="GO" id="GO:0005886">
    <property type="term" value="C:plasma membrane"/>
    <property type="evidence" value="ECO:0007669"/>
    <property type="project" value="UniProtKB-SubCell"/>
</dbReference>
<reference evidence="7 8" key="1">
    <citation type="submission" date="2016-01" db="EMBL/GenBank/DDBJ databases">
        <authorList>
            <person name="Oliw E.H."/>
        </authorList>
    </citation>
    <scope>NUCLEOTIDE SEQUENCE [LARGE SCALE GENOMIC DNA]</scope>
    <source>
        <strain evidence="7 8">Kerr 14</strain>
    </source>
</reference>
<comment type="similarity">
    <text evidence="2">Belongs to the ABC transporter superfamily.</text>
</comment>
<proteinExistence type="inferred from homology"/>
<dbReference type="GO" id="GO:0016887">
    <property type="term" value="F:ATP hydrolysis activity"/>
    <property type="evidence" value="ECO:0007669"/>
    <property type="project" value="InterPro"/>
</dbReference>
<gene>
    <name evidence="7" type="primary">oppF</name>
    <name evidence="7" type="ORF">AGR4C_Lc90036</name>
</gene>
<dbReference type="SUPFAM" id="SSF52540">
    <property type="entry name" value="P-loop containing nucleoside triphosphate hydrolases"/>
    <property type="match status" value="1"/>
</dbReference>
<dbReference type="PANTHER" id="PTHR43776:SF7">
    <property type="entry name" value="D,D-DIPEPTIDE TRANSPORT ATP-BINDING PROTEIN DDPF-RELATED"/>
    <property type="match status" value="1"/>
</dbReference>
<dbReference type="PROSITE" id="PS00211">
    <property type="entry name" value="ABC_TRANSPORTER_1"/>
    <property type="match status" value="1"/>
</dbReference>
<organism evidence="7 8">
    <name type="scientific">Agrobacterium tumefaciens str. Kerr 14</name>
    <dbReference type="NCBI Taxonomy" id="1183424"/>
    <lineage>
        <taxon>Bacteria</taxon>
        <taxon>Pseudomonadati</taxon>
        <taxon>Pseudomonadota</taxon>
        <taxon>Alphaproteobacteria</taxon>
        <taxon>Hyphomicrobiales</taxon>
        <taxon>Rhizobiaceae</taxon>
        <taxon>Rhizobium/Agrobacterium group</taxon>
        <taxon>Agrobacterium</taxon>
        <taxon>Agrobacterium tumefaciens complex</taxon>
    </lineage>
</organism>
<dbReference type="PROSITE" id="PS50893">
    <property type="entry name" value="ABC_TRANSPORTER_2"/>
    <property type="match status" value="1"/>
</dbReference>
<keyword evidence="7" id="KW-0378">Hydrolase</keyword>
<dbReference type="PANTHER" id="PTHR43776">
    <property type="entry name" value="TRANSPORT ATP-BINDING PROTEIN"/>
    <property type="match status" value="1"/>
</dbReference>
<evidence type="ECO:0000256" key="1">
    <source>
        <dbReference type="ARBA" id="ARBA00004417"/>
    </source>
</evidence>
<dbReference type="SMART" id="SM00382">
    <property type="entry name" value="AAA"/>
    <property type="match status" value="1"/>
</dbReference>
<dbReference type="Proteomes" id="UP000191897">
    <property type="component" value="Unassembled WGS sequence"/>
</dbReference>
<dbReference type="InterPro" id="IPR017871">
    <property type="entry name" value="ABC_transporter-like_CS"/>
</dbReference>
<dbReference type="InterPro" id="IPR013563">
    <property type="entry name" value="Oligopep_ABC_C"/>
</dbReference>
<feature type="domain" description="ABC transporter" evidence="6">
    <location>
        <begin position="37"/>
        <end position="275"/>
    </location>
</feature>
<dbReference type="Pfam" id="PF08352">
    <property type="entry name" value="oligo_HPY"/>
    <property type="match status" value="1"/>
</dbReference>
<sequence>MSLPPRSLRGKTATSAGEERAELLLLAGGGVMTIPALSLKNAVIRYDRLTAVDGVSLDLFSGETLGLVGESGCGKSSLARAIVGLQPLAAGTLSVAGETLDSTATKRRNDLQRRIQLLFQDPAASLSPRMKVRALLAEPLKIRKVHSPESWAQISALAESIGLGEQLLSRYPHQLSGGQARRVALVRALAAEPSIIVADEPTAGLDISIQGELLNLLRELRDRLKLSYLLISHNLNVIGRVTDRVAVMYLGQIVESGPTADLFRYPAHPYTQALLSANLTLDPSRRRERIVLSGELPSPGNPPSGCRFHKRCPLARPRCSSEVPTLVSAGSSGRSVACHFPLMTETEALPQAITG</sequence>
<protein>
    <submittedName>
        <fullName evidence="7">Oligopeptide transport protein (ABC superfamily, ATP-binding protein)</fullName>
        <ecNumber evidence="7">3.6.3.27</ecNumber>
    </submittedName>
</protein>
<name>A0A1S7S6S1_AGRTU</name>
<evidence type="ECO:0000256" key="4">
    <source>
        <dbReference type="ARBA" id="ARBA00022741"/>
    </source>
</evidence>
<accession>A0A1S7S6S1</accession>
<evidence type="ECO:0000313" key="7">
    <source>
        <dbReference type="EMBL" id="CUX63002.1"/>
    </source>
</evidence>
<keyword evidence="3" id="KW-0813">Transport</keyword>
<evidence type="ECO:0000256" key="2">
    <source>
        <dbReference type="ARBA" id="ARBA00005417"/>
    </source>
</evidence>
<dbReference type="GO" id="GO:0005524">
    <property type="term" value="F:ATP binding"/>
    <property type="evidence" value="ECO:0007669"/>
    <property type="project" value="UniProtKB-KW"/>
</dbReference>
<dbReference type="GO" id="GO:0015833">
    <property type="term" value="P:peptide transport"/>
    <property type="evidence" value="ECO:0007669"/>
    <property type="project" value="InterPro"/>
</dbReference>
<dbReference type="InterPro" id="IPR050319">
    <property type="entry name" value="ABC_transp_ATP-bind"/>
</dbReference>
<dbReference type="Pfam" id="PF00005">
    <property type="entry name" value="ABC_tran"/>
    <property type="match status" value="1"/>
</dbReference>
<dbReference type="CDD" id="cd03257">
    <property type="entry name" value="ABC_NikE_OppD_transporters"/>
    <property type="match status" value="1"/>
</dbReference>
<evidence type="ECO:0000256" key="3">
    <source>
        <dbReference type="ARBA" id="ARBA00022448"/>
    </source>
</evidence>
<dbReference type="EMBL" id="FBWC01000031">
    <property type="protein sequence ID" value="CUX63002.1"/>
    <property type="molecule type" value="Genomic_DNA"/>
</dbReference>
<evidence type="ECO:0000259" key="6">
    <source>
        <dbReference type="PROSITE" id="PS50893"/>
    </source>
</evidence>
<dbReference type="EC" id="3.6.3.27" evidence="7"/>
<evidence type="ECO:0000256" key="5">
    <source>
        <dbReference type="ARBA" id="ARBA00022840"/>
    </source>
</evidence>
<keyword evidence="5 7" id="KW-0067">ATP-binding</keyword>
<dbReference type="InterPro" id="IPR027417">
    <property type="entry name" value="P-loop_NTPase"/>
</dbReference>
<keyword evidence="4" id="KW-0547">Nucleotide-binding</keyword>
<evidence type="ECO:0000313" key="8">
    <source>
        <dbReference type="Proteomes" id="UP000191897"/>
    </source>
</evidence>